<dbReference type="CAZy" id="GH23">
    <property type="family name" value="Glycoside Hydrolase Family 23"/>
</dbReference>
<comment type="similarity">
    <text evidence="1">Belongs to the transglycosylase Slt family.</text>
</comment>
<dbReference type="PANTHER" id="PTHR37423:SF2">
    <property type="entry name" value="MEMBRANE-BOUND LYTIC MUREIN TRANSGLYCOSYLASE C"/>
    <property type="match status" value="1"/>
</dbReference>
<evidence type="ECO:0000259" key="2">
    <source>
        <dbReference type="Pfam" id="PF01464"/>
    </source>
</evidence>
<protein>
    <submittedName>
        <fullName evidence="3">Phage lytic murein transglycosylase</fullName>
    </submittedName>
</protein>
<reference evidence="3" key="1">
    <citation type="journal article" date="2010" name="Insect Mol. Biol.">
        <title>The draft genome sequence of Arsenophonus nasoniae, son-killer bacterium of Nasonia vitripennis, reveals genes associated with virulence and symbiosis.</title>
        <authorList>
            <person name="Wilkes T."/>
            <person name="Darby A.C."/>
            <person name="Choi J."/>
            <person name="Colborne J.K."/>
            <person name="Werren J.H."/>
            <person name="Hurst G.D.D."/>
        </authorList>
    </citation>
    <scope>NUCLEOTIDE SEQUENCE</scope>
</reference>
<dbReference type="InterPro" id="IPR023346">
    <property type="entry name" value="Lysozyme-like_dom_sf"/>
</dbReference>
<evidence type="ECO:0000313" key="3">
    <source>
        <dbReference type="EMBL" id="CBA71713.1"/>
    </source>
</evidence>
<accession>D2TWG4</accession>
<dbReference type="EMBL" id="FN545157">
    <property type="protein sequence ID" value="CBA71713.1"/>
    <property type="molecule type" value="Genomic_DNA"/>
</dbReference>
<name>D2TWG4_9GAMM</name>
<gene>
    <name evidence="3" type="ORF">ARN_03900</name>
</gene>
<dbReference type="SUPFAM" id="SSF53955">
    <property type="entry name" value="Lysozyme-like"/>
    <property type="match status" value="1"/>
</dbReference>
<sequence length="251" mass="28576">MPWRRGFNMTLYMYWPQVVWAVLVLLKLGIELALHGQARTSKHSFWGQLFRSATVAWLLWCGGFFSQARAAQPPQTSLQYRADVIRNARLEWGMSAPVADFAAQLHQEGGWRANAVSPLGAQGMAQFMPATADWISQRVPGLNSREPFNPAWAIRALVSYDRWLWQRVSAVDDCERMAMTLSAYNGGLGWVQRDRRLAESQGVDGSRWFDSIERVNAGRSMSAWRENRHYPRRILKALAPRYLTWGGASCV</sequence>
<dbReference type="InterPro" id="IPR008258">
    <property type="entry name" value="Transglycosylase_SLT_dom_1"/>
</dbReference>
<dbReference type="Pfam" id="PF01464">
    <property type="entry name" value="SLT"/>
    <property type="match status" value="1"/>
</dbReference>
<evidence type="ECO:0000256" key="1">
    <source>
        <dbReference type="ARBA" id="ARBA00007734"/>
    </source>
</evidence>
<dbReference type="Gene3D" id="1.10.530.10">
    <property type="match status" value="1"/>
</dbReference>
<proteinExistence type="inferred from homology"/>
<dbReference type="PANTHER" id="PTHR37423">
    <property type="entry name" value="SOLUBLE LYTIC MUREIN TRANSGLYCOSYLASE-RELATED"/>
    <property type="match status" value="1"/>
</dbReference>
<dbReference type="AlphaFoldDB" id="D2TWG4"/>
<organism evidence="3">
    <name type="scientific">Arsenophonus nasoniae</name>
    <name type="common">son-killer infecting Nasonia vitripennis</name>
    <dbReference type="NCBI Taxonomy" id="638"/>
    <lineage>
        <taxon>Bacteria</taxon>
        <taxon>Pseudomonadati</taxon>
        <taxon>Pseudomonadota</taxon>
        <taxon>Gammaproteobacteria</taxon>
        <taxon>Enterobacterales</taxon>
        <taxon>Morganellaceae</taxon>
        <taxon>Arsenophonus</taxon>
    </lineage>
</organism>
<feature type="domain" description="Transglycosylase SLT" evidence="2">
    <location>
        <begin position="105"/>
        <end position="200"/>
    </location>
</feature>